<sequence length="87" mass="10191">MKCVKSKKIVSKFLKCEACSTQNYYQFQHYCHGTINEINYFPKFQLNQSAYKEINIVISSDKITVTQILRNQQVSNKILLEIQIQAL</sequence>
<name>A0A8S1QMW3_9CILI</name>
<evidence type="ECO:0000313" key="1">
    <source>
        <dbReference type="EMBL" id="CAD8116431.1"/>
    </source>
</evidence>
<accession>A0A8S1QMW3</accession>
<keyword evidence="2" id="KW-1185">Reference proteome</keyword>
<proteinExistence type="predicted"/>
<reference evidence="1" key="1">
    <citation type="submission" date="2021-01" db="EMBL/GenBank/DDBJ databases">
        <authorList>
            <consortium name="Genoscope - CEA"/>
            <person name="William W."/>
        </authorList>
    </citation>
    <scope>NUCLEOTIDE SEQUENCE</scope>
</reference>
<protein>
    <submittedName>
        <fullName evidence="1">Uncharacterized protein</fullName>
    </submittedName>
</protein>
<evidence type="ECO:0000313" key="2">
    <source>
        <dbReference type="Proteomes" id="UP000692954"/>
    </source>
</evidence>
<organism evidence="1 2">
    <name type="scientific">Paramecium sonneborni</name>
    <dbReference type="NCBI Taxonomy" id="65129"/>
    <lineage>
        <taxon>Eukaryota</taxon>
        <taxon>Sar</taxon>
        <taxon>Alveolata</taxon>
        <taxon>Ciliophora</taxon>
        <taxon>Intramacronucleata</taxon>
        <taxon>Oligohymenophorea</taxon>
        <taxon>Peniculida</taxon>
        <taxon>Parameciidae</taxon>
        <taxon>Paramecium</taxon>
    </lineage>
</organism>
<dbReference type="EMBL" id="CAJJDN010000111">
    <property type="protein sequence ID" value="CAD8116431.1"/>
    <property type="molecule type" value="Genomic_DNA"/>
</dbReference>
<dbReference type="AlphaFoldDB" id="A0A8S1QMW3"/>
<dbReference type="Proteomes" id="UP000692954">
    <property type="component" value="Unassembled WGS sequence"/>
</dbReference>
<gene>
    <name evidence="1" type="ORF">PSON_ATCC_30995.1.T1110022</name>
</gene>
<dbReference type="OrthoDB" id="10501534at2759"/>
<comment type="caution">
    <text evidence="1">The sequence shown here is derived from an EMBL/GenBank/DDBJ whole genome shotgun (WGS) entry which is preliminary data.</text>
</comment>